<name>A0A1I6I8K1_9MICO</name>
<feature type="signal peptide" evidence="1">
    <location>
        <begin position="1"/>
        <end position="19"/>
    </location>
</feature>
<accession>A0A1I6I8K1</accession>
<dbReference type="EMBL" id="FOYR01000002">
    <property type="protein sequence ID" value="SFR62968.1"/>
    <property type="molecule type" value="Genomic_DNA"/>
</dbReference>
<keyword evidence="1" id="KW-0732">Signal</keyword>
<evidence type="ECO:0000256" key="1">
    <source>
        <dbReference type="SAM" id="SignalP"/>
    </source>
</evidence>
<reference evidence="3" key="1">
    <citation type="submission" date="2016-10" db="EMBL/GenBank/DDBJ databases">
        <authorList>
            <person name="Varghese N."/>
            <person name="Submissions S."/>
        </authorList>
    </citation>
    <scope>NUCLEOTIDE SEQUENCE [LARGE SCALE GENOMIC DNA]</scope>
    <source>
        <strain evidence="3">CL127</strain>
    </source>
</reference>
<feature type="chain" id="PRO_5011699725" evidence="1">
    <location>
        <begin position="20"/>
        <end position="179"/>
    </location>
</feature>
<evidence type="ECO:0000313" key="3">
    <source>
        <dbReference type="Proteomes" id="UP000198877"/>
    </source>
</evidence>
<evidence type="ECO:0000313" key="2">
    <source>
        <dbReference type="EMBL" id="SFR62968.1"/>
    </source>
</evidence>
<dbReference type="PROSITE" id="PS51257">
    <property type="entry name" value="PROKAR_LIPOPROTEIN"/>
    <property type="match status" value="1"/>
</dbReference>
<dbReference type="AlphaFoldDB" id="A0A1I6I8K1"/>
<dbReference type="Proteomes" id="UP000198877">
    <property type="component" value="Unassembled WGS sequence"/>
</dbReference>
<sequence length="179" mass="20202">MRVVATLMIIGVLTGVATACSTARDEPDPVLWRQLDAAENEMYAQLTTSARVATGRDLYERLSAVLVHWDRKRAPESFSDKSGTAVFYDFQEDASGEEASFKMFVTSGRSENPTGKRVFPPEPQRVYTCYRIDVDFKARGPLGFYRGSDSDEHRLECPQTLVDALGERSEYREPWIFDG</sequence>
<gene>
    <name evidence="2" type="ORF">SAMN04488591_2569</name>
</gene>
<proteinExistence type="predicted"/>
<organism evidence="2 3">
    <name type="scientific">Microbacterium azadirachtae</name>
    <dbReference type="NCBI Taxonomy" id="582680"/>
    <lineage>
        <taxon>Bacteria</taxon>
        <taxon>Bacillati</taxon>
        <taxon>Actinomycetota</taxon>
        <taxon>Actinomycetes</taxon>
        <taxon>Micrococcales</taxon>
        <taxon>Microbacteriaceae</taxon>
        <taxon>Microbacterium</taxon>
    </lineage>
</organism>
<protein>
    <submittedName>
        <fullName evidence="2">Uncharacterized protein</fullName>
    </submittedName>
</protein>